<name>A0A6G1KW42_9PEZI</name>
<dbReference type="EMBL" id="ML995909">
    <property type="protein sequence ID" value="KAF2764817.1"/>
    <property type="molecule type" value="Genomic_DNA"/>
</dbReference>
<accession>A0A6G1KW42</accession>
<gene>
    <name evidence="2" type="ORF">EJ03DRAFT_15170</name>
</gene>
<sequence>MRKQSVAEPSEKLNPDELRSHVPLTAQGPQEQSRQQHLPPQPAAQTQSHFEAQASDPQAQGEARLQATQAPALASAAVPKQIPARTNTQAQGLDRASAAAPQKPRPTQVKDVAFDHLVSEVDFIVSAKYSSSRGSKEFENAFDATSDIEDSISKILAAAGVPASARTQKNASEALCKIADTITEEHSSTLESEVRKHFDGDRSIAEAMIKIICSRDTTAKNILVTAESGRDTLSNRLENLAKKYYALEMGFDEVLDEWKLIAED</sequence>
<evidence type="ECO:0000256" key="1">
    <source>
        <dbReference type="SAM" id="MobiDB-lite"/>
    </source>
</evidence>
<proteinExistence type="predicted"/>
<feature type="compositionally biased region" description="Low complexity" evidence="1">
    <location>
        <begin position="65"/>
        <end position="77"/>
    </location>
</feature>
<keyword evidence="3" id="KW-1185">Reference proteome</keyword>
<protein>
    <submittedName>
        <fullName evidence="2">Uncharacterized protein</fullName>
    </submittedName>
</protein>
<evidence type="ECO:0000313" key="3">
    <source>
        <dbReference type="Proteomes" id="UP000799436"/>
    </source>
</evidence>
<dbReference type="OrthoDB" id="4364733at2759"/>
<feature type="compositionally biased region" description="Basic and acidic residues" evidence="1">
    <location>
        <begin position="9"/>
        <end position="20"/>
    </location>
</feature>
<reference evidence="2" key="1">
    <citation type="journal article" date="2020" name="Stud. Mycol.">
        <title>101 Dothideomycetes genomes: a test case for predicting lifestyles and emergence of pathogens.</title>
        <authorList>
            <person name="Haridas S."/>
            <person name="Albert R."/>
            <person name="Binder M."/>
            <person name="Bloem J."/>
            <person name="Labutti K."/>
            <person name="Salamov A."/>
            <person name="Andreopoulos B."/>
            <person name="Baker S."/>
            <person name="Barry K."/>
            <person name="Bills G."/>
            <person name="Bluhm B."/>
            <person name="Cannon C."/>
            <person name="Castanera R."/>
            <person name="Culley D."/>
            <person name="Daum C."/>
            <person name="Ezra D."/>
            <person name="Gonzalez J."/>
            <person name="Henrissat B."/>
            <person name="Kuo A."/>
            <person name="Liang C."/>
            <person name="Lipzen A."/>
            <person name="Lutzoni F."/>
            <person name="Magnuson J."/>
            <person name="Mondo S."/>
            <person name="Nolan M."/>
            <person name="Ohm R."/>
            <person name="Pangilinan J."/>
            <person name="Park H.-J."/>
            <person name="Ramirez L."/>
            <person name="Alfaro M."/>
            <person name="Sun H."/>
            <person name="Tritt A."/>
            <person name="Yoshinaga Y."/>
            <person name="Zwiers L.-H."/>
            <person name="Turgeon B."/>
            <person name="Goodwin S."/>
            <person name="Spatafora J."/>
            <person name="Crous P."/>
            <person name="Grigoriev I."/>
        </authorList>
    </citation>
    <scope>NUCLEOTIDE SEQUENCE</scope>
    <source>
        <strain evidence="2">CBS 116005</strain>
    </source>
</reference>
<feature type="region of interest" description="Disordered" evidence="1">
    <location>
        <begin position="1"/>
        <end position="108"/>
    </location>
</feature>
<organism evidence="2 3">
    <name type="scientific">Teratosphaeria nubilosa</name>
    <dbReference type="NCBI Taxonomy" id="161662"/>
    <lineage>
        <taxon>Eukaryota</taxon>
        <taxon>Fungi</taxon>
        <taxon>Dikarya</taxon>
        <taxon>Ascomycota</taxon>
        <taxon>Pezizomycotina</taxon>
        <taxon>Dothideomycetes</taxon>
        <taxon>Dothideomycetidae</taxon>
        <taxon>Mycosphaerellales</taxon>
        <taxon>Teratosphaeriaceae</taxon>
        <taxon>Teratosphaeria</taxon>
    </lineage>
</organism>
<dbReference type="AlphaFoldDB" id="A0A6G1KW42"/>
<dbReference type="Proteomes" id="UP000799436">
    <property type="component" value="Unassembled WGS sequence"/>
</dbReference>
<feature type="compositionally biased region" description="Polar residues" evidence="1">
    <location>
        <begin position="27"/>
        <end position="58"/>
    </location>
</feature>
<evidence type="ECO:0000313" key="2">
    <source>
        <dbReference type="EMBL" id="KAF2764817.1"/>
    </source>
</evidence>